<dbReference type="EMBL" id="GBXM01059608">
    <property type="protein sequence ID" value="JAH48969.1"/>
    <property type="molecule type" value="Transcribed_RNA"/>
</dbReference>
<accession>A0A0E9T5P7</accession>
<reference evidence="1" key="1">
    <citation type="submission" date="2014-11" db="EMBL/GenBank/DDBJ databases">
        <authorList>
            <person name="Amaro Gonzalez C."/>
        </authorList>
    </citation>
    <scope>NUCLEOTIDE SEQUENCE</scope>
</reference>
<sequence length="47" mass="5573">MSTAFFCFAIHFHLPMLSHKMQMLRRFAKHNSTQVNEVNHVEQNLSI</sequence>
<reference evidence="1" key="2">
    <citation type="journal article" date="2015" name="Fish Shellfish Immunol.">
        <title>Early steps in the European eel (Anguilla anguilla)-Vibrio vulnificus interaction in the gills: Role of the RtxA13 toxin.</title>
        <authorList>
            <person name="Callol A."/>
            <person name="Pajuelo D."/>
            <person name="Ebbesson L."/>
            <person name="Teles M."/>
            <person name="MacKenzie S."/>
            <person name="Amaro C."/>
        </authorList>
    </citation>
    <scope>NUCLEOTIDE SEQUENCE</scope>
</reference>
<dbReference type="AlphaFoldDB" id="A0A0E9T5P7"/>
<protein>
    <submittedName>
        <fullName evidence="1">Uncharacterized protein</fullName>
    </submittedName>
</protein>
<proteinExistence type="predicted"/>
<name>A0A0E9T5P7_ANGAN</name>
<organism evidence="1">
    <name type="scientific">Anguilla anguilla</name>
    <name type="common">European freshwater eel</name>
    <name type="synonym">Muraena anguilla</name>
    <dbReference type="NCBI Taxonomy" id="7936"/>
    <lineage>
        <taxon>Eukaryota</taxon>
        <taxon>Metazoa</taxon>
        <taxon>Chordata</taxon>
        <taxon>Craniata</taxon>
        <taxon>Vertebrata</taxon>
        <taxon>Euteleostomi</taxon>
        <taxon>Actinopterygii</taxon>
        <taxon>Neopterygii</taxon>
        <taxon>Teleostei</taxon>
        <taxon>Anguilliformes</taxon>
        <taxon>Anguillidae</taxon>
        <taxon>Anguilla</taxon>
    </lineage>
</organism>
<evidence type="ECO:0000313" key="1">
    <source>
        <dbReference type="EMBL" id="JAH48969.1"/>
    </source>
</evidence>